<evidence type="ECO:0000313" key="3">
    <source>
        <dbReference type="EMBL" id="RBP03256.1"/>
    </source>
</evidence>
<organism evidence="3 4">
    <name type="scientific">Roseiarcus fermentans</name>
    <dbReference type="NCBI Taxonomy" id="1473586"/>
    <lineage>
        <taxon>Bacteria</taxon>
        <taxon>Pseudomonadati</taxon>
        <taxon>Pseudomonadota</taxon>
        <taxon>Alphaproteobacteria</taxon>
        <taxon>Hyphomicrobiales</taxon>
        <taxon>Roseiarcaceae</taxon>
        <taxon>Roseiarcus</taxon>
    </lineage>
</organism>
<dbReference type="Pfam" id="PF02033">
    <property type="entry name" value="RBFA"/>
    <property type="match status" value="1"/>
</dbReference>
<comment type="caution">
    <text evidence="3">The sequence shown here is derived from an EMBL/GenBank/DDBJ whole genome shotgun (WGS) entry which is preliminary data.</text>
</comment>
<dbReference type="GO" id="GO:0030490">
    <property type="term" value="P:maturation of SSU-rRNA"/>
    <property type="evidence" value="ECO:0007669"/>
    <property type="project" value="UniProtKB-UniRule"/>
</dbReference>
<protein>
    <recommendedName>
        <fullName evidence="2">Ribosome-binding factor A</fullName>
    </recommendedName>
</protein>
<dbReference type="AlphaFoldDB" id="A0A366EMQ4"/>
<reference evidence="3 4" key="1">
    <citation type="submission" date="2018-06" db="EMBL/GenBank/DDBJ databases">
        <title>Genomic Encyclopedia of Type Strains, Phase IV (KMG-IV): sequencing the most valuable type-strain genomes for metagenomic binning, comparative biology and taxonomic classification.</title>
        <authorList>
            <person name="Goeker M."/>
        </authorList>
    </citation>
    <scope>NUCLEOTIDE SEQUENCE [LARGE SCALE GENOMIC DNA]</scope>
    <source>
        <strain evidence="3 4">DSM 24875</strain>
    </source>
</reference>
<comment type="subunit">
    <text evidence="2">Monomer. Binds 30S ribosomal subunits, but not 50S ribosomal subunits or 70S ribosomes.</text>
</comment>
<comment type="function">
    <text evidence="2">One of several proteins that assist in the late maturation steps of the functional core of the 30S ribosomal subunit. Associates with free 30S ribosomal subunits (but not with 30S subunits that are part of 70S ribosomes or polysomes). Required for efficient processing of 16S rRNA. May interact with the 5'-terminal helix region of 16S rRNA.</text>
</comment>
<dbReference type="OrthoDB" id="9805051at2"/>
<keyword evidence="2" id="KW-0963">Cytoplasm</keyword>
<proteinExistence type="inferred from homology"/>
<keyword evidence="4" id="KW-1185">Reference proteome</keyword>
<dbReference type="EMBL" id="QNRK01000045">
    <property type="protein sequence ID" value="RBP03256.1"/>
    <property type="molecule type" value="Genomic_DNA"/>
</dbReference>
<keyword evidence="1 2" id="KW-0690">Ribosome biogenesis</keyword>
<dbReference type="GO" id="GO:0005829">
    <property type="term" value="C:cytosol"/>
    <property type="evidence" value="ECO:0007669"/>
    <property type="project" value="TreeGrafter"/>
</dbReference>
<evidence type="ECO:0000313" key="4">
    <source>
        <dbReference type="Proteomes" id="UP000253529"/>
    </source>
</evidence>
<dbReference type="RefSeq" id="WP_113892864.1">
    <property type="nucleotide sequence ID" value="NZ_QNRK01000045.1"/>
</dbReference>
<dbReference type="HAMAP" id="MF_00003">
    <property type="entry name" value="RbfA"/>
    <property type="match status" value="1"/>
</dbReference>
<dbReference type="InterPro" id="IPR000238">
    <property type="entry name" value="RbfA"/>
</dbReference>
<gene>
    <name evidence="2" type="primary">rbfA</name>
    <name evidence="3" type="ORF">DFR50_1459</name>
</gene>
<dbReference type="PANTHER" id="PTHR33515">
    <property type="entry name" value="RIBOSOME-BINDING FACTOR A, CHLOROPLASTIC-RELATED"/>
    <property type="match status" value="1"/>
</dbReference>
<comment type="similarity">
    <text evidence="2">Belongs to the RbfA family.</text>
</comment>
<evidence type="ECO:0000256" key="1">
    <source>
        <dbReference type="ARBA" id="ARBA00022517"/>
    </source>
</evidence>
<dbReference type="GO" id="GO:0043024">
    <property type="term" value="F:ribosomal small subunit binding"/>
    <property type="evidence" value="ECO:0007669"/>
    <property type="project" value="TreeGrafter"/>
</dbReference>
<dbReference type="Gene3D" id="3.30.300.20">
    <property type="match status" value="1"/>
</dbReference>
<dbReference type="NCBIfam" id="TIGR00082">
    <property type="entry name" value="rbfA"/>
    <property type="match status" value="1"/>
</dbReference>
<dbReference type="SUPFAM" id="SSF89919">
    <property type="entry name" value="Ribosome-binding factor A, RbfA"/>
    <property type="match status" value="1"/>
</dbReference>
<dbReference type="PANTHER" id="PTHR33515:SF1">
    <property type="entry name" value="RIBOSOME-BINDING FACTOR A, CHLOROPLASTIC-RELATED"/>
    <property type="match status" value="1"/>
</dbReference>
<evidence type="ECO:0000256" key="2">
    <source>
        <dbReference type="HAMAP-Rule" id="MF_00003"/>
    </source>
</evidence>
<accession>A0A366EMQ4</accession>
<dbReference type="InterPro" id="IPR015946">
    <property type="entry name" value="KH_dom-like_a/b"/>
</dbReference>
<comment type="subcellular location">
    <subcellularLocation>
        <location evidence="2">Cytoplasm</location>
    </subcellularLocation>
</comment>
<name>A0A366EMQ4_9HYPH</name>
<dbReference type="NCBIfam" id="NF001802">
    <property type="entry name" value="PRK00521.2-5"/>
    <property type="match status" value="1"/>
</dbReference>
<sequence>MSRPSPKSNTPSHRLERVAELIRHALAEILARGDILDDALGRHPVTVPVVRMSPDLKHAAVSVMPLGGVDAAATIDALNRHKKEIRTLVAHRINLKFAPDLRFALDSSFEDQARIDALLKSPEVARDLGPRDEAEGDEP</sequence>
<dbReference type="InterPro" id="IPR020053">
    <property type="entry name" value="Ribosome-bd_factorA_CS"/>
</dbReference>
<dbReference type="Proteomes" id="UP000253529">
    <property type="component" value="Unassembled WGS sequence"/>
</dbReference>
<dbReference type="InterPro" id="IPR023799">
    <property type="entry name" value="RbfA_dom_sf"/>
</dbReference>
<dbReference type="PROSITE" id="PS01319">
    <property type="entry name" value="RBFA"/>
    <property type="match status" value="1"/>
</dbReference>